<organism evidence="8 9">
    <name type="scientific">Mycolicibacterium psychrotolerans</name>
    <dbReference type="NCBI Taxonomy" id="216929"/>
    <lineage>
        <taxon>Bacteria</taxon>
        <taxon>Bacillati</taxon>
        <taxon>Actinomycetota</taxon>
        <taxon>Actinomycetes</taxon>
        <taxon>Mycobacteriales</taxon>
        <taxon>Mycobacteriaceae</taxon>
        <taxon>Mycolicibacterium</taxon>
    </lineage>
</organism>
<sequence>MTTSFADHHDDLRAVAARLLGRGAAPDWGALVDAGWTGLEVPEHLGGAGATFAETAIICEQIGRAAATTDFLGGAVLAAGVLTALPPTDARDHLLGAVAAGPARLAVAVGSFRLDGGVVSGRADFVPDALGADQILIPVTGGVAVVQSTDVTVTAQPVVDQTRRLATVTADGAPADTVLSASPGALHDRAAVAIACDSLGVAQEMLSRTVEFVKVRHQFGRPVGSFQAVKHACADMLVGIEVSRQLVAEAVTALAAGADGGVAAAMAKSHACSTAVAVAGKAMQLHGGIGYTWEAGIHTYLKRAALNRSLFGSTAAQRRRIAQRYPKGT</sequence>
<dbReference type="GO" id="GO:0050660">
    <property type="term" value="F:flavin adenine dinucleotide binding"/>
    <property type="evidence" value="ECO:0007669"/>
    <property type="project" value="InterPro"/>
</dbReference>
<dbReference type="Pfam" id="PF00441">
    <property type="entry name" value="Acyl-CoA_dh_1"/>
    <property type="match status" value="1"/>
</dbReference>
<evidence type="ECO:0000256" key="5">
    <source>
        <dbReference type="ARBA" id="ARBA00023002"/>
    </source>
</evidence>
<dbReference type="AlphaFoldDB" id="A0A7I7M8U6"/>
<evidence type="ECO:0000256" key="3">
    <source>
        <dbReference type="ARBA" id="ARBA00022630"/>
    </source>
</evidence>
<dbReference type="RefSeq" id="WP_163721862.1">
    <property type="nucleotide sequence ID" value="NZ_AP022574.1"/>
</dbReference>
<dbReference type="PANTHER" id="PTHR43884:SF20">
    <property type="entry name" value="ACYL-COA DEHYDROGENASE FADE28"/>
    <property type="match status" value="1"/>
</dbReference>
<comment type="cofactor">
    <cofactor evidence="1">
        <name>FAD</name>
        <dbReference type="ChEBI" id="CHEBI:57692"/>
    </cofactor>
</comment>
<evidence type="ECO:0000256" key="1">
    <source>
        <dbReference type="ARBA" id="ARBA00001974"/>
    </source>
</evidence>
<evidence type="ECO:0000313" key="8">
    <source>
        <dbReference type="EMBL" id="BBX68446.1"/>
    </source>
</evidence>
<evidence type="ECO:0000259" key="6">
    <source>
        <dbReference type="Pfam" id="PF00441"/>
    </source>
</evidence>
<feature type="domain" description="Acyl-CoA dehydrogenase/oxidase N-terminal" evidence="7">
    <location>
        <begin position="28"/>
        <end position="101"/>
    </location>
</feature>
<keyword evidence="4" id="KW-0274">FAD</keyword>
<protein>
    <submittedName>
        <fullName evidence="8">Acyl-CoA dehydrogenase</fullName>
    </submittedName>
</protein>
<evidence type="ECO:0000313" key="9">
    <source>
        <dbReference type="Proteomes" id="UP000466514"/>
    </source>
</evidence>
<keyword evidence="5" id="KW-0560">Oxidoreductase</keyword>
<dbReference type="PANTHER" id="PTHR43884">
    <property type="entry name" value="ACYL-COA DEHYDROGENASE"/>
    <property type="match status" value="1"/>
</dbReference>
<dbReference type="SUPFAM" id="SSF47203">
    <property type="entry name" value="Acyl-CoA dehydrogenase C-terminal domain-like"/>
    <property type="match status" value="1"/>
</dbReference>
<evidence type="ECO:0000259" key="7">
    <source>
        <dbReference type="Pfam" id="PF02771"/>
    </source>
</evidence>
<evidence type="ECO:0000256" key="2">
    <source>
        <dbReference type="ARBA" id="ARBA00009347"/>
    </source>
</evidence>
<dbReference type="Gene3D" id="1.20.140.10">
    <property type="entry name" value="Butyryl-CoA Dehydrogenase, subunit A, domain 3"/>
    <property type="match status" value="1"/>
</dbReference>
<dbReference type="Proteomes" id="UP000466514">
    <property type="component" value="Chromosome"/>
</dbReference>
<dbReference type="Pfam" id="PF02771">
    <property type="entry name" value="Acyl-CoA_dh_N"/>
    <property type="match status" value="1"/>
</dbReference>
<dbReference type="EMBL" id="AP022574">
    <property type="protein sequence ID" value="BBX68446.1"/>
    <property type="molecule type" value="Genomic_DNA"/>
</dbReference>
<evidence type="ECO:0000256" key="4">
    <source>
        <dbReference type="ARBA" id="ARBA00022827"/>
    </source>
</evidence>
<feature type="domain" description="Acyl-CoA dehydrogenase/oxidase C-terminal" evidence="6">
    <location>
        <begin position="191"/>
        <end position="324"/>
    </location>
</feature>
<dbReference type="InterPro" id="IPR013786">
    <property type="entry name" value="AcylCoA_DH/ox_N"/>
</dbReference>
<dbReference type="InterPro" id="IPR036250">
    <property type="entry name" value="AcylCo_DH-like_C"/>
</dbReference>
<keyword evidence="3" id="KW-0285">Flavoprotein</keyword>
<dbReference type="SUPFAM" id="SSF56645">
    <property type="entry name" value="Acyl-CoA dehydrogenase NM domain-like"/>
    <property type="match status" value="1"/>
</dbReference>
<dbReference type="InterPro" id="IPR009075">
    <property type="entry name" value="AcylCo_DH/oxidase_C"/>
</dbReference>
<name>A0A7I7M8U6_9MYCO</name>
<reference evidence="8 9" key="1">
    <citation type="journal article" date="2019" name="Emerg. Microbes Infect.">
        <title>Comprehensive subspecies identification of 175 nontuberculous mycobacteria species based on 7547 genomic profiles.</title>
        <authorList>
            <person name="Matsumoto Y."/>
            <person name="Kinjo T."/>
            <person name="Motooka D."/>
            <person name="Nabeya D."/>
            <person name="Jung N."/>
            <person name="Uechi K."/>
            <person name="Horii T."/>
            <person name="Iida T."/>
            <person name="Fujita J."/>
            <person name="Nakamura S."/>
        </authorList>
    </citation>
    <scope>NUCLEOTIDE SEQUENCE [LARGE SCALE GENOMIC DNA]</scope>
    <source>
        <strain evidence="8 9">JCM 13323</strain>
    </source>
</reference>
<gene>
    <name evidence="8" type="ORF">MPSYJ_19070</name>
</gene>
<dbReference type="KEGG" id="mpsc:MPSYJ_19070"/>
<keyword evidence="9" id="KW-1185">Reference proteome</keyword>
<dbReference type="Gene3D" id="1.10.540.10">
    <property type="entry name" value="Acyl-CoA dehydrogenase/oxidase, N-terminal domain"/>
    <property type="match status" value="1"/>
</dbReference>
<comment type="similarity">
    <text evidence="2">Belongs to the acyl-CoA dehydrogenase family.</text>
</comment>
<proteinExistence type="inferred from homology"/>
<dbReference type="GO" id="GO:0003995">
    <property type="term" value="F:acyl-CoA dehydrogenase activity"/>
    <property type="evidence" value="ECO:0007669"/>
    <property type="project" value="TreeGrafter"/>
</dbReference>
<dbReference type="InterPro" id="IPR037069">
    <property type="entry name" value="AcylCoA_DH/ox_N_sf"/>
</dbReference>
<accession>A0A7I7M8U6</accession>
<dbReference type="InterPro" id="IPR009100">
    <property type="entry name" value="AcylCoA_DH/oxidase_NM_dom_sf"/>
</dbReference>